<keyword evidence="2" id="KW-1185">Reference proteome</keyword>
<reference evidence="1 2" key="1">
    <citation type="submission" date="2019-12" db="EMBL/GenBank/DDBJ databases">
        <title>Defluviitalea raffinosedens, isolated from a biogas fermenter, genome sequencing and characterization.</title>
        <authorList>
            <person name="Rettenmaier R."/>
            <person name="Schneider M."/>
            <person name="Neuhaus K."/>
            <person name="Liebl W."/>
            <person name="Zverlov V."/>
        </authorList>
    </citation>
    <scope>NUCLEOTIDE SEQUENCE [LARGE SCALE GENOMIC DNA]</scope>
    <source>
        <strain evidence="1 2">249c-K6</strain>
    </source>
</reference>
<proteinExistence type="predicted"/>
<dbReference type="EMBL" id="WSLF01000002">
    <property type="protein sequence ID" value="KAE9636279.1"/>
    <property type="molecule type" value="Genomic_DNA"/>
</dbReference>
<gene>
    <name evidence="1" type="ORF">GND95_03940</name>
</gene>
<sequence length="63" mass="7427">MELTTQDYLKKALLDTQERIRDFQNYSQIVEDEEISDCFKRFAENEGLQASELQKLISKKLGQ</sequence>
<protein>
    <submittedName>
        <fullName evidence="1">Uncharacterized protein</fullName>
    </submittedName>
</protein>
<dbReference type="OrthoDB" id="1707909at2"/>
<dbReference type="Proteomes" id="UP000483018">
    <property type="component" value="Unassembled WGS sequence"/>
</dbReference>
<dbReference type="RefSeq" id="WP_158739531.1">
    <property type="nucleotide sequence ID" value="NZ_JAFBEP010000005.1"/>
</dbReference>
<comment type="caution">
    <text evidence="1">The sequence shown here is derived from an EMBL/GenBank/DDBJ whole genome shotgun (WGS) entry which is preliminary data.</text>
</comment>
<organism evidence="1 2">
    <name type="scientific">Defluviitalea raffinosedens</name>
    <dbReference type="NCBI Taxonomy" id="1450156"/>
    <lineage>
        <taxon>Bacteria</taxon>
        <taxon>Bacillati</taxon>
        <taxon>Bacillota</taxon>
        <taxon>Clostridia</taxon>
        <taxon>Lachnospirales</taxon>
        <taxon>Defluviitaleaceae</taxon>
        <taxon>Defluviitalea</taxon>
    </lineage>
</organism>
<dbReference type="AlphaFoldDB" id="A0A7C8LLX7"/>
<evidence type="ECO:0000313" key="2">
    <source>
        <dbReference type="Proteomes" id="UP000483018"/>
    </source>
</evidence>
<name>A0A7C8LLX7_9FIRM</name>
<accession>A0A7C8LLX7</accession>
<evidence type="ECO:0000313" key="1">
    <source>
        <dbReference type="EMBL" id="KAE9636279.1"/>
    </source>
</evidence>